<keyword evidence="1" id="KW-1133">Transmembrane helix</keyword>
<dbReference type="Proteomes" id="UP000565441">
    <property type="component" value="Unassembled WGS sequence"/>
</dbReference>
<feature type="transmembrane region" description="Helical" evidence="1">
    <location>
        <begin position="28"/>
        <end position="50"/>
    </location>
</feature>
<name>A0A8H5M2R0_9AGAR</name>
<sequence length="233" mass="25527">MDSHLSSLGIRLSQLSSHQWPPLLVDSILYSALVISSLIITVISTAGQAARCSSPPSSMVRCGSGTTWSGISRFWGKQKETSGVAALGVLTVIVLSSLRPVRVWAWGIFCWVQCVVLRPLRLIRVDNQMTLIHIPDCDAGFCAGQHLRVRVFFAGRAFEAHPLSNISVPATSWVSTCLRMGDVGAYFDDDNGTDGAFRSCFGKRETPGILLDARAVGGWTRTLNQYAERRERE</sequence>
<keyword evidence="1" id="KW-0472">Membrane</keyword>
<proteinExistence type="predicted"/>
<keyword evidence="1" id="KW-0812">Transmembrane</keyword>
<protein>
    <submittedName>
        <fullName evidence="2">Uncharacterized protein</fullName>
    </submittedName>
</protein>
<dbReference type="EMBL" id="JAACJP010000019">
    <property type="protein sequence ID" value="KAF5378459.1"/>
    <property type="molecule type" value="Genomic_DNA"/>
</dbReference>
<dbReference type="AlphaFoldDB" id="A0A8H5M2R0"/>
<organism evidence="2 3">
    <name type="scientific">Tricholomella constricta</name>
    <dbReference type="NCBI Taxonomy" id="117010"/>
    <lineage>
        <taxon>Eukaryota</taxon>
        <taxon>Fungi</taxon>
        <taxon>Dikarya</taxon>
        <taxon>Basidiomycota</taxon>
        <taxon>Agaricomycotina</taxon>
        <taxon>Agaricomycetes</taxon>
        <taxon>Agaricomycetidae</taxon>
        <taxon>Agaricales</taxon>
        <taxon>Tricholomatineae</taxon>
        <taxon>Lyophyllaceae</taxon>
        <taxon>Tricholomella</taxon>
    </lineage>
</organism>
<evidence type="ECO:0000313" key="3">
    <source>
        <dbReference type="Proteomes" id="UP000565441"/>
    </source>
</evidence>
<gene>
    <name evidence="2" type="ORF">D9615_007063</name>
</gene>
<dbReference type="OrthoDB" id="3944240at2759"/>
<evidence type="ECO:0000313" key="2">
    <source>
        <dbReference type="EMBL" id="KAF5378459.1"/>
    </source>
</evidence>
<reference evidence="2 3" key="1">
    <citation type="journal article" date="2020" name="ISME J.">
        <title>Uncovering the hidden diversity of litter-decomposition mechanisms in mushroom-forming fungi.</title>
        <authorList>
            <person name="Floudas D."/>
            <person name="Bentzer J."/>
            <person name="Ahren D."/>
            <person name="Johansson T."/>
            <person name="Persson P."/>
            <person name="Tunlid A."/>
        </authorList>
    </citation>
    <scope>NUCLEOTIDE SEQUENCE [LARGE SCALE GENOMIC DNA]</scope>
    <source>
        <strain evidence="2 3">CBS 661.87</strain>
    </source>
</reference>
<comment type="caution">
    <text evidence="2">The sequence shown here is derived from an EMBL/GenBank/DDBJ whole genome shotgun (WGS) entry which is preliminary data.</text>
</comment>
<accession>A0A8H5M2R0</accession>
<evidence type="ECO:0000256" key="1">
    <source>
        <dbReference type="SAM" id="Phobius"/>
    </source>
</evidence>
<keyword evidence="3" id="KW-1185">Reference proteome</keyword>